<dbReference type="Pfam" id="PF00107">
    <property type="entry name" value="ADH_zinc_N"/>
    <property type="match status" value="1"/>
</dbReference>
<reference evidence="4 5" key="1">
    <citation type="submission" date="2016-04" db="EMBL/GenBank/DDBJ databases">
        <title>A degradative enzymes factory behind the ericoid mycorrhizal symbiosis.</title>
        <authorList>
            <consortium name="DOE Joint Genome Institute"/>
            <person name="Martino E."/>
            <person name="Morin E."/>
            <person name="Grelet G."/>
            <person name="Kuo A."/>
            <person name="Kohler A."/>
            <person name="Daghino S."/>
            <person name="Barry K."/>
            <person name="Choi C."/>
            <person name="Cichocki N."/>
            <person name="Clum A."/>
            <person name="Copeland A."/>
            <person name="Hainaut M."/>
            <person name="Haridas S."/>
            <person name="Labutti K."/>
            <person name="Lindquist E."/>
            <person name="Lipzen A."/>
            <person name="Khouja H.-R."/>
            <person name="Murat C."/>
            <person name="Ohm R."/>
            <person name="Olson A."/>
            <person name="Spatafora J."/>
            <person name="Veneault-Fourrey C."/>
            <person name="Henrissat B."/>
            <person name="Grigoriev I."/>
            <person name="Martin F."/>
            <person name="Perotto S."/>
        </authorList>
    </citation>
    <scope>NUCLEOTIDE SEQUENCE [LARGE SCALE GENOMIC DNA]</scope>
    <source>
        <strain evidence="4 5">F</strain>
    </source>
</reference>
<dbReference type="InterPro" id="IPR020843">
    <property type="entry name" value="ER"/>
</dbReference>
<feature type="domain" description="Enoyl reductase (ER)" evidence="3">
    <location>
        <begin position="13"/>
        <end position="348"/>
    </location>
</feature>
<dbReference type="OrthoDB" id="48317at2759"/>
<gene>
    <name evidence="4" type="ORF">L207DRAFT_489645</name>
</gene>
<dbReference type="STRING" id="1149755.A0A2J6RMN6"/>
<dbReference type="InterPro" id="IPR047122">
    <property type="entry name" value="Trans-enoyl_RdTase-like"/>
</dbReference>
<dbReference type="InterPro" id="IPR013154">
    <property type="entry name" value="ADH-like_N"/>
</dbReference>
<accession>A0A2J6RMN6</accession>
<organism evidence="4 5">
    <name type="scientific">Hyaloscypha variabilis (strain UAMH 11265 / GT02V1 / F)</name>
    <name type="common">Meliniomyces variabilis</name>
    <dbReference type="NCBI Taxonomy" id="1149755"/>
    <lineage>
        <taxon>Eukaryota</taxon>
        <taxon>Fungi</taxon>
        <taxon>Dikarya</taxon>
        <taxon>Ascomycota</taxon>
        <taxon>Pezizomycotina</taxon>
        <taxon>Leotiomycetes</taxon>
        <taxon>Helotiales</taxon>
        <taxon>Hyaloscyphaceae</taxon>
        <taxon>Hyaloscypha</taxon>
        <taxon>Hyaloscypha variabilis</taxon>
    </lineage>
</organism>
<dbReference type="InterPro" id="IPR011032">
    <property type="entry name" value="GroES-like_sf"/>
</dbReference>
<dbReference type="PANTHER" id="PTHR45348">
    <property type="entry name" value="HYPOTHETICAL OXIDOREDUCTASE (EUROFUNG)"/>
    <property type="match status" value="1"/>
</dbReference>
<dbReference type="SUPFAM" id="SSF51735">
    <property type="entry name" value="NAD(P)-binding Rossmann-fold domains"/>
    <property type="match status" value="1"/>
</dbReference>
<dbReference type="SUPFAM" id="SSF50129">
    <property type="entry name" value="GroES-like"/>
    <property type="match status" value="1"/>
</dbReference>
<evidence type="ECO:0000256" key="1">
    <source>
        <dbReference type="ARBA" id="ARBA00008072"/>
    </source>
</evidence>
<keyword evidence="2" id="KW-0560">Oxidoreductase</keyword>
<evidence type="ECO:0000313" key="4">
    <source>
        <dbReference type="EMBL" id="PMD39769.1"/>
    </source>
</evidence>
<dbReference type="Gene3D" id="3.40.50.720">
    <property type="entry name" value="NAD(P)-binding Rossmann-like Domain"/>
    <property type="match status" value="1"/>
</dbReference>
<dbReference type="InterPro" id="IPR036291">
    <property type="entry name" value="NAD(P)-bd_dom_sf"/>
</dbReference>
<comment type="similarity">
    <text evidence="1">Belongs to the zinc-containing alcohol dehydrogenase family.</text>
</comment>
<dbReference type="Proteomes" id="UP000235786">
    <property type="component" value="Unassembled WGS sequence"/>
</dbReference>
<dbReference type="PANTHER" id="PTHR45348:SF2">
    <property type="entry name" value="ZINC-TYPE ALCOHOL DEHYDROGENASE-LIKE PROTEIN C2E1P3.01"/>
    <property type="match status" value="1"/>
</dbReference>
<evidence type="ECO:0000313" key="5">
    <source>
        <dbReference type="Proteomes" id="UP000235786"/>
    </source>
</evidence>
<dbReference type="SMART" id="SM00829">
    <property type="entry name" value="PKS_ER"/>
    <property type="match status" value="1"/>
</dbReference>
<dbReference type="CDD" id="cd08249">
    <property type="entry name" value="enoyl_reductase_like"/>
    <property type="match status" value="1"/>
</dbReference>
<dbReference type="AlphaFoldDB" id="A0A2J6RMN6"/>
<dbReference type="EMBL" id="KZ613946">
    <property type="protein sequence ID" value="PMD39769.1"/>
    <property type="molecule type" value="Genomic_DNA"/>
</dbReference>
<sequence>MSKNHAVIVQKAGEAQVQEIAIPKLRDDYILIRTKAVALNPTDWKHLDFLSGKGALLGCDYAGTVEEVGSKVTKAFKKGDRVCGFAHGGNQVNHEDGAFAEYIVTKGDVQIKIPDNMSFEEASTLGVGVTTCGQALYQSLQLPLPSKPATQKTYVLIYGGSTATGALAIQYAKLSGLTVATTCSPRNFQYVKSLGADAAFDYNSSTCSKDIQSWSNDSIHHAFDCISEGDSPSITIPAMSTSGGAYTTLLPVPESDVRKLNPKVELKYTLGYTVVGEFMKFGPKEIPAKPEDFEFGKMFWEMSRELLEQGKLKVHKITLNKYGKGFEGVLKGMDAMRRGEVSGEKLVFTV</sequence>
<evidence type="ECO:0000259" key="3">
    <source>
        <dbReference type="SMART" id="SM00829"/>
    </source>
</evidence>
<dbReference type="InterPro" id="IPR013149">
    <property type="entry name" value="ADH-like_C"/>
</dbReference>
<keyword evidence="5" id="KW-1185">Reference proteome</keyword>
<name>A0A2J6RMN6_HYAVF</name>
<evidence type="ECO:0000256" key="2">
    <source>
        <dbReference type="ARBA" id="ARBA00023002"/>
    </source>
</evidence>
<dbReference type="Pfam" id="PF08240">
    <property type="entry name" value="ADH_N"/>
    <property type="match status" value="1"/>
</dbReference>
<proteinExistence type="inferred from homology"/>
<dbReference type="Gene3D" id="3.90.180.10">
    <property type="entry name" value="Medium-chain alcohol dehydrogenases, catalytic domain"/>
    <property type="match status" value="1"/>
</dbReference>
<dbReference type="GO" id="GO:0016651">
    <property type="term" value="F:oxidoreductase activity, acting on NAD(P)H"/>
    <property type="evidence" value="ECO:0007669"/>
    <property type="project" value="InterPro"/>
</dbReference>
<protein>
    <submittedName>
        <fullName evidence="4">GroES-like protein</fullName>
    </submittedName>
</protein>